<accession>A0A1T5M415</accession>
<reference evidence="1 2" key="1">
    <citation type="submission" date="2017-02" db="EMBL/GenBank/DDBJ databases">
        <authorList>
            <person name="Peterson S.W."/>
        </authorList>
    </citation>
    <scope>NUCLEOTIDE SEQUENCE [LARGE SCALE GENOMIC DNA]</scope>
    <source>
        <strain evidence="1 2">DSM 25262</strain>
    </source>
</reference>
<sequence>MIKRIIYINYFIYKVLLKFSKISWRKKGESKTVTWNELQKRKKSDTLVILGSGKSINEISKIHWEEFAGYDTIGFNFWPVHSFVPSFYFFETPRDKGRYETFKKLFLSVEEQYKSSLVIYKDVRFARDSAFRDKVFGVGSFMDFFSIPGSSQRYFNLSLSVIDFLYKYGLFNFINFWKRASIVGLLFFGIKMKYKRIIICGIDLMNSDYFYDTTFLKNPSVSDDVISALIEENKKVFSSDSIHKTNNKLYGELIVEDLIQLIREHGISKDVSIFIYNSSSLLSRFLPTYN</sequence>
<dbReference type="EMBL" id="FUZU01000003">
    <property type="protein sequence ID" value="SKC83001.1"/>
    <property type="molecule type" value="Genomic_DNA"/>
</dbReference>
<dbReference type="AlphaFoldDB" id="A0A1T5M415"/>
<evidence type="ECO:0000313" key="1">
    <source>
        <dbReference type="EMBL" id="SKC83001.1"/>
    </source>
</evidence>
<organism evidence="1 2">
    <name type="scientific">Ohtaekwangia koreensis</name>
    <dbReference type="NCBI Taxonomy" id="688867"/>
    <lineage>
        <taxon>Bacteria</taxon>
        <taxon>Pseudomonadati</taxon>
        <taxon>Bacteroidota</taxon>
        <taxon>Cytophagia</taxon>
        <taxon>Cytophagales</taxon>
        <taxon>Fulvivirgaceae</taxon>
        <taxon>Ohtaekwangia</taxon>
    </lineage>
</organism>
<protein>
    <submittedName>
        <fullName evidence="1">Uncharacterized protein</fullName>
    </submittedName>
</protein>
<dbReference type="RefSeq" id="WP_079688872.1">
    <property type="nucleotide sequence ID" value="NZ_FUZU01000003.1"/>
</dbReference>
<proteinExistence type="predicted"/>
<evidence type="ECO:0000313" key="2">
    <source>
        <dbReference type="Proteomes" id="UP000190961"/>
    </source>
</evidence>
<dbReference type="STRING" id="688867.SAMN05660236_4337"/>
<keyword evidence="2" id="KW-1185">Reference proteome</keyword>
<dbReference type="Gene3D" id="3.90.1480.10">
    <property type="entry name" value="Alpha-2,3-sialyltransferase"/>
    <property type="match status" value="1"/>
</dbReference>
<name>A0A1T5M415_9BACT</name>
<dbReference type="Proteomes" id="UP000190961">
    <property type="component" value="Unassembled WGS sequence"/>
</dbReference>
<dbReference type="OrthoDB" id="1424584at2"/>
<gene>
    <name evidence="1" type="ORF">SAMN05660236_4337</name>
</gene>